<evidence type="ECO:0000313" key="1">
    <source>
        <dbReference type="EMBL" id="THH35301.1"/>
    </source>
</evidence>
<dbReference type="Proteomes" id="UP000306602">
    <property type="component" value="Unassembled WGS sequence"/>
</dbReference>
<organism evidence="1 2">
    <name type="scientific">Aliishimia ponticola</name>
    <dbReference type="NCBI Taxonomy" id="2499833"/>
    <lineage>
        <taxon>Bacteria</taxon>
        <taxon>Pseudomonadati</taxon>
        <taxon>Pseudomonadota</taxon>
        <taxon>Alphaproteobacteria</taxon>
        <taxon>Rhodobacterales</taxon>
        <taxon>Paracoccaceae</taxon>
        <taxon>Aliishimia</taxon>
    </lineage>
</organism>
<dbReference type="OrthoDB" id="7834507at2"/>
<accession>A0A4S4NBE2</accession>
<keyword evidence="2" id="KW-1185">Reference proteome</keyword>
<dbReference type="EMBL" id="SRKY01000004">
    <property type="protein sequence ID" value="THH35301.1"/>
    <property type="molecule type" value="Genomic_DNA"/>
</dbReference>
<dbReference type="AlphaFoldDB" id="A0A4S4NBE2"/>
<protein>
    <submittedName>
        <fullName evidence="1">Uncharacterized protein</fullName>
    </submittedName>
</protein>
<proteinExistence type="predicted"/>
<comment type="caution">
    <text evidence="1">The sequence shown here is derived from an EMBL/GenBank/DDBJ whole genome shotgun (WGS) entry which is preliminary data.</text>
</comment>
<gene>
    <name evidence="1" type="ORF">E4Z66_15905</name>
</gene>
<evidence type="ECO:0000313" key="2">
    <source>
        <dbReference type="Proteomes" id="UP000306602"/>
    </source>
</evidence>
<dbReference type="RefSeq" id="WP_136464033.1">
    <property type="nucleotide sequence ID" value="NZ_SRKY01000004.1"/>
</dbReference>
<name>A0A4S4NBE2_9RHOB</name>
<reference evidence="1 2" key="1">
    <citation type="submission" date="2019-04" db="EMBL/GenBank/DDBJ databases">
        <title>Shimia ponticola sp. nov., isolated from seawater.</title>
        <authorList>
            <person name="Kim Y.-O."/>
            <person name="Yoon J.-H."/>
        </authorList>
    </citation>
    <scope>NUCLEOTIDE SEQUENCE [LARGE SCALE GENOMIC DNA]</scope>
    <source>
        <strain evidence="1 2">MYP11</strain>
    </source>
</reference>
<sequence length="476" mass="54004">MARDDADGIAAHIAELNDLCAQMEGDLLLSCEDLAGDLPGRAAKRRIYPQLMRHLNTLRNGLRGRVVFYFFTREANAWLRSAYVQSLKHHKKFRSFDGFLGFLNNTDGIWDGILARPRAKLGADFIEIPYQEGGDFSAIRALLEVILGDGATEELDMKDARRNSAPSDEVVELLELLNSSGASLEAIRAAKKSLLTEATPKVEFLDADPSEWPPAKRKPDWLSEDLIPLWSRVEARANWQLQPDLMPPFDCDLSALRRRPMDAPDTFPEGGRNHMENQVKILAYRFRGMPEICYILGLTISYLRRQTGHEEHATFLFQRLWNEEFAVLLGVLPTRWLISTFQTFMDHGVNENQRLIGAAAYFMSNTLKLYEAERALDGLPPGRPYPNVAPATKSGFWGLDRFQVGGTDLMLNSNALLLELAARDDTAGRVVQEFMLRLKKSDTAFSRMDKTRYVNKIEHPQFSNCWSFHIPPDIKE</sequence>